<evidence type="ECO:0000313" key="2">
    <source>
        <dbReference type="Proteomes" id="UP001168128"/>
    </source>
</evidence>
<organism evidence="1 2">
    <name type="scientific">Chryseobacterium urinae</name>
    <dbReference type="NCBI Taxonomy" id="3058400"/>
    <lineage>
        <taxon>Bacteria</taxon>
        <taxon>Pseudomonadati</taxon>
        <taxon>Bacteroidota</taxon>
        <taxon>Flavobacteriia</taxon>
        <taxon>Flavobacteriales</taxon>
        <taxon>Weeksellaceae</taxon>
        <taxon>Chryseobacterium group</taxon>
        <taxon>Chryseobacterium</taxon>
    </lineage>
</organism>
<dbReference type="EMBL" id="JAULSJ010000020">
    <property type="protein sequence ID" value="MDO3425889.1"/>
    <property type="molecule type" value="Genomic_DNA"/>
</dbReference>
<reference evidence="1" key="1">
    <citation type="submission" date="2023-07" db="EMBL/GenBank/DDBJ databases">
        <title>AMR profile of multidrug- resistance Chryseobacterium gambrini related strain.</title>
        <authorList>
            <person name="Kirdat K."/>
            <person name="Bhatt A."/>
            <person name="Kuyare S."/>
            <person name="Yadav A."/>
        </authorList>
    </citation>
    <scope>NUCLEOTIDE SEQUENCE</scope>
    <source>
        <strain evidence="1">APV-1</strain>
    </source>
</reference>
<gene>
    <name evidence="1" type="ORF">QWT87_13395</name>
</gene>
<name>A0ABT8U8V3_9FLAO</name>
<dbReference type="RefSeq" id="WP_302716488.1">
    <property type="nucleotide sequence ID" value="NZ_JAULSJ010000020.1"/>
</dbReference>
<keyword evidence="2" id="KW-1185">Reference proteome</keyword>
<proteinExistence type="predicted"/>
<accession>A0ABT8U8V3</accession>
<comment type="caution">
    <text evidence="1">The sequence shown here is derived from an EMBL/GenBank/DDBJ whole genome shotgun (WGS) entry which is preliminary data.</text>
</comment>
<protein>
    <submittedName>
        <fullName evidence="1">Uncharacterized protein</fullName>
    </submittedName>
</protein>
<dbReference type="Proteomes" id="UP001168128">
    <property type="component" value="Unassembled WGS sequence"/>
</dbReference>
<sequence>MQENLNVGDLVCHKTTEAFEMIIVAFDKTWENDMSKNLKVPNPKYPICRYYSKHTGDFITKTFNDFELELLEEEYED</sequence>
<evidence type="ECO:0000313" key="1">
    <source>
        <dbReference type="EMBL" id="MDO3425889.1"/>
    </source>
</evidence>